<name>V4U108_CITCL</name>
<organism evidence="2 3">
    <name type="scientific">Citrus clementina</name>
    <name type="common">Clementine</name>
    <name type="synonym">Citrus deliciosa x Citrus sinensis</name>
    <dbReference type="NCBI Taxonomy" id="85681"/>
    <lineage>
        <taxon>Eukaryota</taxon>
        <taxon>Viridiplantae</taxon>
        <taxon>Streptophyta</taxon>
        <taxon>Embryophyta</taxon>
        <taxon>Tracheophyta</taxon>
        <taxon>Spermatophyta</taxon>
        <taxon>Magnoliopsida</taxon>
        <taxon>eudicotyledons</taxon>
        <taxon>Gunneridae</taxon>
        <taxon>Pentapetalae</taxon>
        <taxon>rosids</taxon>
        <taxon>malvids</taxon>
        <taxon>Sapindales</taxon>
        <taxon>Rutaceae</taxon>
        <taxon>Aurantioideae</taxon>
        <taxon>Citrus</taxon>
    </lineage>
</organism>
<keyword evidence="3" id="KW-1185">Reference proteome</keyword>
<sequence>MASRHQPQPRPSPGPAMLMIRNGLQALLAAKNEIFRLVPEDCYWSSSGWRFNGIVHDQNRLLYDKVTVLESEKRAWESSPEAQAIREGLNPWRNRDAETRRNS</sequence>
<dbReference type="Gramene" id="ESR32939">
    <property type="protein sequence ID" value="ESR32939"/>
    <property type="gene ID" value="CICLE_v10006724mg"/>
</dbReference>
<reference evidence="2 3" key="1">
    <citation type="submission" date="2013-10" db="EMBL/GenBank/DDBJ databases">
        <authorList>
            <consortium name="International Citrus Genome Consortium"/>
            <person name="Jenkins J."/>
            <person name="Schmutz J."/>
            <person name="Prochnik S."/>
            <person name="Rokhsar D."/>
            <person name="Gmitter F."/>
            <person name="Ollitrault P."/>
            <person name="Machado M."/>
            <person name="Talon M."/>
            <person name="Wincker P."/>
            <person name="Jaillon O."/>
            <person name="Morgante M."/>
        </authorList>
    </citation>
    <scope>NUCLEOTIDE SEQUENCE</scope>
    <source>
        <strain evidence="3">cv. Clemenules</strain>
    </source>
</reference>
<dbReference type="eggNOG" id="ENOG502R1U0">
    <property type="taxonomic scope" value="Eukaryota"/>
</dbReference>
<accession>V4U108</accession>
<protein>
    <submittedName>
        <fullName evidence="2">Uncharacterized protein</fullName>
    </submittedName>
</protein>
<feature type="region of interest" description="Disordered" evidence="1">
    <location>
        <begin position="77"/>
        <end position="103"/>
    </location>
</feature>
<dbReference type="KEGG" id="cic:CICLE_v10006724mg"/>
<dbReference type="EMBL" id="KI537036">
    <property type="protein sequence ID" value="ESR32939.1"/>
    <property type="molecule type" value="Genomic_DNA"/>
</dbReference>
<evidence type="ECO:0000313" key="3">
    <source>
        <dbReference type="Proteomes" id="UP000030687"/>
    </source>
</evidence>
<gene>
    <name evidence="2" type="ORF">CICLE_v10006724mg</name>
</gene>
<dbReference type="PANTHER" id="PTHR36377">
    <property type="entry name" value="DNA MISMATCH REPAIR PROTEIN"/>
    <property type="match status" value="1"/>
</dbReference>
<evidence type="ECO:0000256" key="1">
    <source>
        <dbReference type="SAM" id="MobiDB-lite"/>
    </source>
</evidence>
<feature type="compositionally biased region" description="Basic and acidic residues" evidence="1">
    <location>
        <begin position="93"/>
        <end position="103"/>
    </location>
</feature>
<dbReference type="AlphaFoldDB" id="V4U108"/>
<dbReference type="Proteomes" id="UP000030687">
    <property type="component" value="Unassembled WGS sequence"/>
</dbReference>
<proteinExistence type="predicted"/>
<dbReference type="PANTHER" id="PTHR36377:SF1">
    <property type="entry name" value="DNA MISMATCH REPAIR PROTEIN"/>
    <property type="match status" value="1"/>
</dbReference>
<dbReference type="InParanoid" id="V4U108"/>
<evidence type="ECO:0000313" key="2">
    <source>
        <dbReference type="EMBL" id="ESR32939.1"/>
    </source>
</evidence>